<name>A0A0A9FG83_ARUDO</name>
<dbReference type="EMBL" id="GBRH01185851">
    <property type="protein sequence ID" value="JAE12045.1"/>
    <property type="molecule type" value="Transcribed_RNA"/>
</dbReference>
<proteinExistence type="predicted"/>
<protein>
    <submittedName>
        <fullName evidence="1">Uncharacterized protein</fullName>
    </submittedName>
</protein>
<dbReference type="AlphaFoldDB" id="A0A0A9FG83"/>
<sequence>MWTTLLTVTSKSVFMDVFRGNKNGNLNKCLLENSVVFIVSS</sequence>
<reference evidence="1" key="1">
    <citation type="submission" date="2014-09" db="EMBL/GenBank/DDBJ databases">
        <authorList>
            <person name="Magalhaes I.L.F."/>
            <person name="Oliveira U."/>
            <person name="Santos F.R."/>
            <person name="Vidigal T.H.D.A."/>
            <person name="Brescovit A.D."/>
            <person name="Santos A.J."/>
        </authorList>
    </citation>
    <scope>NUCLEOTIDE SEQUENCE</scope>
    <source>
        <tissue evidence="1">Shoot tissue taken approximately 20 cm above the soil surface</tissue>
    </source>
</reference>
<reference evidence="1" key="2">
    <citation type="journal article" date="2015" name="Data Brief">
        <title>Shoot transcriptome of the giant reed, Arundo donax.</title>
        <authorList>
            <person name="Barrero R.A."/>
            <person name="Guerrero F.D."/>
            <person name="Moolhuijzen P."/>
            <person name="Goolsby J.A."/>
            <person name="Tidwell J."/>
            <person name="Bellgard S.E."/>
            <person name="Bellgard M.I."/>
        </authorList>
    </citation>
    <scope>NUCLEOTIDE SEQUENCE</scope>
    <source>
        <tissue evidence="1">Shoot tissue taken approximately 20 cm above the soil surface</tissue>
    </source>
</reference>
<evidence type="ECO:0000313" key="1">
    <source>
        <dbReference type="EMBL" id="JAE12045.1"/>
    </source>
</evidence>
<organism evidence="1">
    <name type="scientific">Arundo donax</name>
    <name type="common">Giant reed</name>
    <name type="synonym">Donax arundinaceus</name>
    <dbReference type="NCBI Taxonomy" id="35708"/>
    <lineage>
        <taxon>Eukaryota</taxon>
        <taxon>Viridiplantae</taxon>
        <taxon>Streptophyta</taxon>
        <taxon>Embryophyta</taxon>
        <taxon>Tracheophyta</taxon>
        <taxon>Spermatophyta</taxon>
        <taxon>Magnoliopsida</taxon>
        <taxon>Liliopsida</taxon>
        <taxon>Poales</taxon>
        <taxon>Poaceae</taxon>
        <taxon>PACMAD clade</taxon>
        <taxon>Arundinoideae</taxon>
        <taxon>Arundineae</taxon>
        <taxon>Arundo</taxon>
    </lineage>
</organism>
<accession>A0A0A9FG83</accession>